<name>A0A845AMT3_9SPHN</name>
<gene>
    <name evidence="2" type="ORF">GRI94_07070</name>
</gene>
<dbReference type="Gene3D" id="2.60.120.620">
    <property type="entry name" value="q2cbj1_9rhob like domain"/>
    <property type="match status" value="1"/>
</dbReference>
<dbReference type="OrthoDB" id="9783171at2"/>
<accession>A0A845AMT3</accession>
<dbReference type="Proteomes" id="UP000446786">
    <property type="component" value="Unassembled WGS sequence"/>
</dbReference>
<keyword evidence="3" id="KW-1185">Reference proteome</keyword>
<dbReference type="PANTHER" id="PTHR12117:SF0">
    <property type="entry name" value="PROLYL 3-HYDROXYLASE OGFOD1"/>
    <property type="match status" value="1"/>
</dbReference>
<dbReference type="Pfam" id="PF13661">
    <property type="entry name" value="2OG-FeII_Oxy_4"/>
    <property type="match status" value="1"/>
</dbReference>
<comment type="caution">
    <text evidence="2">The sequence shown here is derived from an EMBL/GenBank/DDBJ whole genome shotgun (WGS) entry which is preliminary data.</text>
</comment>
<feature type="domain" description="Prolyl 3,4-dihydroxylase TPA1/OFD1 N-terminal" evidence="1">
    <location>
        <begin position="154"/>
        <end position="245"/>
    </location>
</feature>
<dbReference type="RefSeq" id="WP_160779005.1">
    <property type="nucleotide sequence ID" value="NZ_BAAAZF010000001.1"/>
</dbReference>
<dbReference type="GO" id="GO:0031543">
    <property type="term" value="F:peptidyl-proline dioxygenase activity"/>
    <property type="evidence" value="ECO:0007669"/>
    <property type="project" value="TreeGrafter"/>
</dbReference>
<dbReference type="AlphaFoldDB" id="A0A845AMT3"/>
<reference evidence="2 3" key="1">
    <citation type="submission" date="2019-12" db="EMBL/GenBank/DDBJ databases">
        <title>Genomic-based taxomic classification of the family Erythrobacteraceae.</title>
        <authorList>
            <person name="Xu L."/>
        </authorList>
    </citation>
    <scope>NUCLEOTIDE SEQUENCE [LARGE SCALE GENOMIC DNA]</scope>
    <source>
        <strain evidence="2 3">JCM 16677</strain>
    </source>
</reference>
<protein>
    <recommendedName>
        <fullName evidence="1">Prolyl 3,4-dihydroxylase TPA1/OFD1 N-terminal domain-containing protein</fullName>
    </recommendedName>
</protein>
<organism evidence="2 3">
    <name type="scientific">Parerythrobacter jejuensis</name>
    <dbReference type="NCBI Taxonomy" id="795812"/>
    <lineage>
        <taxon>Bacteria</taxon>
        <taxon>Pseudomonadati</taxon>
        <taxon>Pseudomonadota</taxon>
        <taxon>Alphaproteobacteria</taxon>
        <taxon>Sphingomonadales</taxon>
        <taxon>Erythrobacteraceae</taxon>
        <taxon>Parerythrobacter</taxon>
    </lineage>
</organism>
<evidence type="ECO:0000313" key="3">
    <source>
        <dbReference type="Proteomes" id="UP000446786"/>
    </source>
</evidence>
<proteinExistence type="predicted"/>
<sequence>MSEPINIFEINSKLDTDALAKQFAPNRRIQVRDVLTQDAAVELRKVMSDLTPWGMAMQAGFGEEPQDITLEELRDPQGNTRAQALNKASHDAAARGDYAFRYARYPLVKAYQEKWAPGGPHEVLIEHINTEPFLDLVRRVTGFDDLIKADGQATLFGRQHFLGLHSDEQVAEGWKIAYVLNLTIDDWKPDWGGYLVFYDENGDVFEGFMPRFNTLNLFAVPQAHAVTFVPPFAPHGRFAISGWFRDR</sequence>
<evidence type="ECO:0000259" key="1">
    <source>
        <dbReference type="Pfam" id="PF13661"/>
    </source>
</evidence>
<dbReference type="GO" id="GO:0006449">
    <property type="term" value="P:regulation of translational termination"/>
    <property type="evidence" value="ECO:0007669"/>
    <property type="project" value="TreeGrafter"/>
</dbReference>
<dbReference type="PANTHER" id="PTHR12117">
    <property type="entry name" value="HISTONE ACETYLTRANSFERASE COMPLEX"/>
    <property type="match status" value="1"/>
</dbReference>
<dbReference type="EMBL" id="WTYE01000001">
    <property type="protein sequence ID" value="MXP31580.1"/>
    <property type="molecule type" value="Genomic_DNA"/>
</dbReference>
<dbReference type="InterPro" id="IPR051842">
    <property type="entry name" value="uS12_prolyl_hydroxylase"/>
</dbReference>
<dbReference type="InterPro" id="IPR039558">
    <property type="entry name" value="TPA1/OFD1_N"/>
</dbReference>
<dbReference type="GO" id="GO:0005737">
    <property type="term" value="C:cytoplasm"/>
    <property type="evidence" value="ECO:0007669"/>
    <property type="project" value="TreeGrafter"/>
</dbReference>
<evidence type="ECO:0000313" key="2">
    <source>
        <dbReference type="EMBL" id="MXP31580.1"/>
    </source>
</evidence>